<dbReference type="AlphaFoldDB" id="A0A1B9GHV6"/>
<evidence type="ECO:0000256" key="7">
    <source>
        <dbReference type="ARBA" id="ARBA00022694"/>
    </source>
</evidence>
<dbReference type="GO" id="GO:0005634">
    <property type="term" value="C:nucleus"/>
    <property type="evidence" value="ECO:0007669"/>
    <property type="project" value="UniProtKB-SubCell"/>
</dbReference>
<protein>
    <recommendedName>
        <fullName evidence="5">Elongator complex protein 5</fullName>
    </recommendedName>
</protein>
<organism evidence="10 11">
    <name type="scientific">Kwoniella heveanensis BCC8398</name>
    <dbReference type="NCBI Taxonomy" id="1296120"/>
    <lineage>
        <taxon>Eukaryota</taxon>
        <taxon>Fungi</taxon>
        <taxon>Dikarya</taxon>
        <taxon>Basidiomycota</taxon>
        <taxon>Agaricomycotina</taxon>
        <taxon>Tremellomycetes</taxon>
        <taxon>Tremellales</taxon>
        <taxon>Cryptococcaceae</taxon>
        <taxon>Kwoniella</taxon>
    </lineage>
</organism>
<dbReference type="GO" id="GO:0033588">
    <property type="term" value="C:elongator holoenzyme complex"/>
    <property type="evidence" value="ECO:0007669"/>
    <property type="project" value="InterPro"/>
</dbReference>
<dbReference type="EMBL" id="KV700144">
    <property type="protein sequence ID" value="OCF30640.1"/>
    <property type="molecule type" value="Genomic_DNA"/>
</dbReference>
<feature type="compositionally biased region" description="Acidic residues" evidence="9">
    <location>
        <begin position="374"/>
        <end position="385"/>
    </location>
</feature>
<evidence type="ECO:0000256" key="9">
    <source>
        <dbReference type="SAM" id="MobiDB-lite"/>
    </source>
</evidence>
<evidence type="ECO:0000256" key="8">
    <source>
        <dbReference type="ARBA" id="ARBA00023242"/>
    </source>
</evidence>
<gene>
    <name evidence="10" type="ORF">I316_07688</name>
</gene>
<evidence type="ECO:0000256" key="2">
    <source>
        <dbReference type="ARBA" id="ARBA00004496"/>
    </source>
</evidence>
<feature type="region of interest" description="Disordered" evidence="9">
    <location>
        <begin position="355"/>
        <end position="385"/>
    </location>
</feature>
<dbReference type="UniPathway" id="UPA00988"/>
<dbReference type="OrthoDB" id="166907at2759"/>
<comment type="similarity">
    <text evidence="4">Belongs to the ELP5 family.</text>
</comment>
<comment type="subcellular location">
    <subcellularLocation>
        <location evidence="2">Cytoplasm</location>
    </subcellularLocation>
    <subcellularLocation>
        <location evidence="1">Nucleus</location>
    </subcellularLocation>
</comment>
<evidence type="ECO:0000256" key="1">
    <source>
        <dbReference type="ARBA" id="ARBA00004123"/>
    </source>
</evidence>
<accession>A0A1B9GHV6</accession>
<evidence type="ECO:0000256" key="3">
    <source>
        <dbReference type="ARBA" id="ARBA00005043"/>
    </source>
</evidence>
<keyword evidence="7" id="KW-0819">tRNA processing</keyword>
<dbReference type="STRING" id="1296120.A0A1B9GHV6"/>
<sequence>MPRQTLESGPLLEGVLNGAQVPHQPLCIVHDRPTFSGLPVFKEMLRRAVRRNESITLISVLHAPQDLLPLDSSSSSSDRTSIIDLTDSIPGYSDKKSGSPNGFDSLGQLADKVVSSYQGGQVFIDALDVLAEDYSPSSAISFTRTLLKAIRNAKGPSRLVLLLEPSSPFYSHLIPPTFSPTLTLLSPHPPALVEHLSKSYLSPISSFPPSPNLWMILENATKRSIGAELAYRGEEGLEVDPEWLGDGKGVVQVLVRKATGGIKGISRSLEALARSASTGSMGDRDQVQAKGNGEGLGVIPLEEILDLNPFTTPISGAGPGPGLGTVDGQKPITSHAELDLPFNLNLTDDQKRKRAAVPLPYAHEGEGASGDLIWAEEEDEDDEEI</sequence>
<reference evidence="11" key="2">
    <citation type="submission" date="2013-12" db="EMBL/GenBank/DDBJ databases">
        <title>Evolution of pathogenesis and genome organization in the Tremellales.</title>
        <authorList>
            <person name="Cuomo C."/>
            <person name="Litvintseva A."/>
            <person name="Heitman J."/>
            <person name="Chen Y."/>
            <person name="Sun S."/>
            <person name="Springer D."/>
            <person name="Dromer F."/>
            <person name="Young S."/>
            <person name="Zeng Q."/>
            <person name="Chapman S."/>
            <person name="Gujja S."/>
            <person name="Saif S."/>
            <person name="Birren B."/>
        </authorList>
    </citation>
    <scope>NUCLEOTIDE SEQUENCE [LARGE SCALE GENOMIC DNA]</scope>
    <source>
        <strain evidence="11">BCC8398</strain>
    </source>
</reference>
<dbReference type="Pfam" id="PF10483">
    <property type="entry name" value="Elong_Iki1"/>
    <property type="match status" value="1"/>
</dbReference>
<name>A0A1B9GHV6_9TREE</name>
<dbReference type="PANTHER" id="PTHR15641:SF1">
    <property type="entry name" value="ELONGATOR COMPLEX PROTEIN 5"/>
    <property type="match status" value="1"/>
</dbReference>
<dbReference type="PANTHER" id="PTHR15641">
    <property type="entry name" value="ELONGATOR COMPLEX PROTEIN 5"/>
    <property type="match status" value="1"/>
</dbReference>
<feature type="region of interest" description="Disordered" evidence="9">
    <location>
        <begin position="310"/>
        <end position="330"/>
    </location>
</feature>
<evidence type="ECO:0000313" key="10">
    <source>
        <dbReference type="EMBL" id="OCF30640.1"/>
    </source>
</evidence>
<dbReference type="Proteomes" id="UP000092666">
    <property type="component" value="Unassembled WGS sequence"/>
</dbReference>
<evidence type="ECO:0000256" key="5">
    <source>
        <dbReference type="ARBA" id="ARBA00020264"/>
    </source>
</evidence>
<keyword evidence="6" id="KW-0963">Cytoplasm</keyword>
<proteinExistence type="inferred from homology"/>
<dbReference type="GO" id="GO:0002098">
    <property type="term" value="P:tRNA wobble uridine modification"/>
    <property type="evidence" value="ECO:0007669"/>
    <property type="project" value="InterPro"/>
</dbReference>
<dbReference type="InterPro" id="IPR019519">
    <property type="entry name" value="Elp5"/>
</dbReference>
<dbReference type="GO" id="GO:0005829">
    <property type="term" value="C:cytosol"/>
    <property type="evidence" value="ECO:0007669"/>
    <property type="project" value="TreeGrafter"/>
</dbReference>
<dbReference type="GO" id="GO:0000049">
    <property type="term" value="F:tRNA binding"/>
    <property type="evidence" value="ECO:0007669"/>
    <property type="project" value="TreeGrafter"/>
</dbReference>
<evidence type="ECO:0000256" key="6">
    <source>
        <dbReference type="ARBA" id="ARBA00022490"/>
    </source>
</evidence>
<evidence type="ECO:0000313" key="11">
    <source>
        <dbReference type="Proteomes" id="UP000092666"/>
    </source>
</evidence>
<evidence type="ECO:0000256" key="4">
    <source>
        <dbReference type="ARBA" id="ARBA00009567"/>
    </source>
</evidence>
<keyword evidence="8" id="KW-0539">Nucleus</keyword>
<comment type="pathway">
    <text evidence="3">tRNA modification; 5-methoxycarbonylmethyl-2-thiouridine-tRNA biosynthesis.</text>
</comment>
<keyword evidence="11" id="KW-1185">Reference proteome</keyword>
<reference evidence="10 11" key="1">
    <citation type="submission" date="2013-07" db="EMBL/GenBank/DDBJ databases">
        <title>The Genome Sequence of Cryptococcus heveanensis BCC8398.</title>
        <authorList>
            <consortium name="The Broad Institute Genome Sequencing Platform"/>
            <person name="Cuomo C."/>
            <person name="Litvintseva A."/>
            <person name="Chen Y."/>
            <person name="Heitman J."/>
            <person name="Sun S."/>
            <person name="Springer D."/>
            <person name="Dromer F."/>
            <person name="Young S.K."/>
            <person name="Zeng Q."/>
            <person name="Gargeya S."/>
            <person name="Fitzgerald M."/>
            <person name="Abouelleil A."/>
            <person name="Alvarado L."/>
            <person name="Berlin A.M."/>
            <person name="Chapman S.B."/>
            <person name="Dewar J."/>
            <person name="Goldberg J."/>
            <person name="Griggs A."/>
            <person name="Gujja S."/>
            <person name="Hansen M."/>
            <person name="Howarth C."/>
            <person name="Imamovic A."/>
            <person name="Larimer J."/>
            <person name="McCowan C."/>
            <person name="Murphy C."/>
            <person name="Pearson M."/>
            <person name="Priest M."/>
            <person name="Roberts A."/>
            <person name="Saif S."/>
            <person name="Shea T."/>
            <person name="Sykes S."/>
            <person name="Wortman J."/>
            <person name="Nusbaum C."/>
            <person name="Birren B."/>
        </authorList>
    </citation>
    <scope>NUCLEOTIDE SEQUENCE [LARGE SCALE GENOMIC DNA]</scope>
    <source>
        <strain evidence="10 11">BCC8398</strain>
    </source>
</reference>